<evidence type="ECO:0000313" key="2">
    <source>
        <dbReference type="Proteomes" id="UP001341840"/>
    </source>
</evidence>
<dbReference type="Proteomes" id="UP001341840">
    <property type="component" value="Unassembled WGS sequence"/>
</dbReference>
<accession>A0ABU6RS93</accession>
<dbReference type="EMBL" id="JASCZI010031473">
    <property type="protein sequence ID" value="MED6126840.1"/>
    <property type="molecule type" value="Genomic_DNA"/>
</dbReference>
<comment type="caution">
    <text evidence="1">The sequence shown here is derived from an EMBL/GenBank/DDBJ whole genome shotgun (WGS) entry which is preliminary data.</text>
</comment>
<sequence length="169" mass="18638">MCSPSLSSTQALHRPILRLSNRVSQSDLWHLGLPMGNGKGVDILAQHFEIHARCQMDCKRKSVVVKGKKRLTAPPTRKSPRLAGLPPSLSPSSPKFVLGPSKLLVLALAANAMRIHSKARENPQILIHSKAQESPQAPVVEKPKDMKGKRTARISVKPIQRRFSQRIIA</sequence>
<name>A0ABU6RS93_9FABA</name>
<gene>
    <name evidence="1" type="ORF">PIB30_082380</name>
</gene>
<proteinExistence type="predicted"/>
<organism evidence="1 2">
    <name type="scientific">Stylosanthes scabra</name>
    <dbReference type="NCBI Taxonomy" id="79078"/>
    <lineage>
        <taxon>Eukaryota</taxon>
        <taxon>Viridiplantae</taxon>
        <taxon>Streptophyta</taxon>
        <taxon>Embryophyta</taxon>
        <taxon>Tracheophyta</taxon>
        <taxon>Spermatophyta</taxon>
        <taxon>Magnoliopsida</taxon>
        <taxon>eudicotyledons</taxon>
        <taxon>Gunneridae</taxon>
        <taxon>Pentapetalae</taxon>
        <taxon>rosids</taxon>
        <taxon>fabids</taxon>
        <taxon>Fabales</taxon>
        <taxon>Fabaceae</taxon>
        <taxon>Papilionoideae</taxon>
        <taxon>50 kb inversion clade</taxon>
        <taxon>dalbergioids sensu lato</taxon>
        <taxon>Dalbergieae</taxon>
        <taxon>Pterocarpus clade</taxon>
        <taxon>Stylosanthes</taxon>
    </lineage>
</organism>
<reference evidence="1 2" key="1">
    <citation type="journal article" date="2023" name="Plants (Basel)">
        <title>Bridging the Gap: Combining Genomics and Transcriptomics Approaches to Understand Stylosanthes scabra, an Orphan Legume from the Brazilian Caatinga.</title>
        <authorList>
            <person name="Ferreira-Neto J.R.C."/>
            <person name="da Silva M.D."/>
            <person name="Binneck E."/>
            <person name="de Melo N.F."/>
            <person name="da Silva R.H."/>
            <person name="de Melo A.L.T.M."/>
            <person name="Pandolfi V."/>
            <person name="Bustamante F.O."/>
            <person name="Brasileiro-Vidal A.C."/>
            <person name="Benko-Iseppon A.M."/>
        </authorList>
    </citation>
    <scope>NUCLEOTIDE SEQUENCE [LARGE SCALE GENOMIC DNA]</scope>
    <source>
        <tissue evidence="1">Leaves</tissue>
    </source>
</reference>
<protein>
    <submittedName>
        <fullName evidence="1">Uncharacterized protein</fullName>
    </submittedName>
</protein>
<evidence type="ECO:0000313" key="1">
    <source>
        <dbReference type="EMBL" id="MED6126840.1"/>
    </source>
</evidence>
<keyword evidence="2" id="KW-1185">Reference proteome</keyword>